<dbReference type="eggNOG" id="ENOG502RHN1">
    <property type="taxonomic scope" value="Eukaryota"/>
</dbReference>
<protein>
    <submittedName>
        <fullName evidence="2">Uncharacterized protein</fullName>
    </submittedName>
</protein>
<dbReference type="VEuPathDB" id="FungiDB:MYCFIDRAFT_177449"/>
<dbReference type="EMBL" id="KB446561">
    <property type="protein sequence ID" value="EME80507.1"/>
    <property type="molecule type" value="Genomic_DNA"/>
</dbReference>
<feature type="compositionally biased region" description="Polar residues" evidence="1">
    <location>
        <begin position="85"/>
        <end position="94"/>
    </location>
</feature>
<evidence type="ECO:0000256" key="1">
    <source>
        <dbReference type="SAM" id="MobiDB-lite"/>
    </source>
</evidence>
<keyword evidence="3" id="KW-1185">Reference proteome</keyword>
<dbReference type="AlphaFoldDB" id="M3ASN3"/>
<accession>M3ASN3</accession>
<feature type="compositionally biased region" description="Basic and acidic residues" evidence="1">
    <location>
        <begin position="565"/>
        <end position="582"/>
    </location>
</feature>
<dbReference type="InterPro" id="IPR022190">
    <property type="entry name" value="DUF3716"/>
</dbReference>
<dbReference type="GeneID" id="19333746"/>
<gene>
    <name evidence="2" type="ORF">MYCFIDRAFT_177449</name>
</gene>
<dbReference type="KEGG" id="pfj:MYCFIDRAFT_177449"/>
<feature type="region of interest" description="Disordered" evidence="1">
    <location>
        <begin position="407"/>
        <end position="656"/>
    </location>
</feature>
<name>M3ASN3_PSEFD</name>
<sequence>MTFHVYGASNPLGKGIVQGSLSCEGWDSIMAIFQHQQSLSPIRSFVQWQTLADFERGQREAEGRRRGARPPVLFGRHFLDDSIPGNSRTTSFSMGSPGPITPRRRQPPERLVDVLQRDVRPTMVLPVPDDEIPSSPSDAHRRIAPGSDPIEADFGVATILERVTESGLDSYLVSWQPTDVRADQVIEEDGERFVDIDGVRYGPVEEILGLEEHANGADTVTVVWRESWRSVWRLGRALGCVAEYYRTHPEEDEVRKLQPRFWNWYKLDPEKLRLQIEAMSWAEVELDGSDFEPEDINYTKPLMTLCKRLLKQKAHPWVRLLNMPVMRLLTFTRRWIEKGHFHIERMSNLKAMLVHCVGTEKMDRCSACADPQGEVPFKGCVVDDAEFRGACTNCVVLGVRETDPASVHANETVRGQPETSKSERKRSGLNADALQRKSSRPEKVSRLRPTTVRVTEEEDFLTGESQLSPANDHWMSGGLGDASDNDVSERESGGQPPVDKSGMKKKPVEVPDSRPATPCTTEDDEPNKLASDPQTGERGATHQSPWATGGQEFFSKGSSGLFVTPERERDGPKAEASRHASRSESVLAFRPASHAVFAGPTAGSLWPEPSRSMTSEGRIGWAPAKKKRRDEALPTASTPQPKRQRASLEPSTPRVGKHKACGNSFTCLDRDVGCPDGLSGRSMIYSNHRFDGSGQAHVTSWPEEFSLQSTKPIQPPAMQYYVSNPLRCADFYSRKEFFHPTRPSTIDNNRQS</sequence>
<evidence type="ECO:0000313" key="2">
    <source>
        <dbReference type="EMBL" id="EME80507.1"/>
    </source>
</evidence>
<evidence type="ECO:0000313" key="3">
    <source>
        <dbReference type="Proteomes" id="UP000016932"/>
    </source>
</evidence>
<reference evidence="2 3" key="1">
    <citation type="journal article" date="2012" name="PLoS Pathog.">
        <title>Diverse lifestyles and strategies of plant pathogenesis encoded in the genomes of eighteen Dothideomycetes fungi.</title>
        <authorList>
            <person name="Ohm R.A."/>
            <person name="Feau N."/>
            <person name="Henrissat B."/>
            <person name="Schoch C.L."/>
            <person name="Horwitz B.A."/>
            <person name="Barry K.W."/>
            <person name="Condon B.J."/>
            <person name="Copeland A.C."/>
            <person name="Dhillon B."/>
            <person name="Glaser F."/>
            <person name="Hesse C.N."/>
            <person name="Kosti I."/>
            <person name="LaButti K."/>
            <person name="Lindquist E.A."/>
            <person name="Lucas S."/>
            <person name="Salamov A.A."/>
            <person name="Bradshaw R.E."/>
            <person name="Ciuffetti L."/>
            <person name="Hamelin R.C."/>
            <person name="Kema G.H.J."/>
            <person name="Lawrence C."/>
            <person name="Scott J.A."/>
            <person name="Spatafora J.W."/>
            <person name="Turgeon B.G."/>
            <person name="de Wit P.J.G.M."/>
            <person name="Zhong S."/>
            <person name="Goodwin S.B."/>
            <person name="Grigoriev I.V."/>
        </authorList>
    </citation>
    <scope>NUCLEOTIDE SEQUENCE [LARGE SCALE GENOMIC DNA]</scope>
    <source>
        <strain evidence="2 3">CIRAD86</strain>
    </source>
</reference>
<dbReference type="Proteomes" id="UP000016932">
    <property type="component" value="Unassembled WGS sequence"/>
</dbReference>
<dbReference type="Pfam" id="PF12511">
    <property type="entry name" value="DUF3716"/>
    <property type="match status" value="1"/>
</dbReference>
<dbReference type="OrthoDB" id="3646636at2759"/>
<proteinExistence type="predicted"/>
<feature type="region of interest" description="Disordered" evidence="1">
    <location>
        <begin position="85"/>
        <end position="106"/>
    </location>
</feature>
<dbReference type="HOGENOM" id="CLU_370112_0_0_1"/>
<organism evidence="2 3">
    <name type="scientific">Pseudocercospora fijiensis (strain CIRAD86)</name>
    <name type="common">Black leaf streak disease fungus</name>
    <name type="synonym">Mycosphaerella fijiensis</name>
    <dbReference type="NCBI Taxonomy" id="383855"/>
    <lineage>
        <taxon>Eukaryota</taxon>
        <taxon>Fungi</taxon>
        <taxon>Dikarya</taxon>
        <taxon>Ascomycota</taxon>
        <taxon>Pezizomycotina</taxon>
        <taxon>Dothideomycetes</taxon>
        <taxon>Dothideomycetidae</taxon>
        <taxon>Mycosphaerellales</taxon>
        <taxon>Mycosphaerellaceae</taxon>
        <taxon>Pseudocercospora</taxon>
    </lineage>
</organism>
<dbReference type="RefSeq" id="XP_007929422.1">
    <property type="nucleotide sequence ID" value="XM_007931231.1"/>
</dbReference>